<keyword evidence="4" id="KW-1185">Reference proteome</keyword>
<feature type="region of interest" description="Disordered" evidence="1">
    <location>
        <begin position="210"/>
        <end position="252"/>
    </location>
</feature>
<keyword evidence="2" id="KW-0732">Signal</keyword>
<dbReference type="AlphaFoldDB" id="A0A182Y936"/>
<reference evidence="4" key="1">
    <citation type="journal article" date="2014" name="Genome Biol.">
        <title>Genome analysis of a major urban malaria vector mosquito, Anopheles stephensi.</title>
        <authorList>
            <person name="Jiang X."/>
            <person name="Peery A."/>
            <person name="Hall A.B."/>
            <person name="Sharma A."/>
            <person name="Chen X.G."/>
            <person name="Waterhouse R.M."/>
            <person name="Komissarov A."/>
            <person name="Riehle M.M."/>
            <person name="Shouche Y."/>
            <person name="Sharakhova M.V."/>
            <person name="Lawson D."/>
            <person name="Pakpour N."/>
            <person name="Arensburger P."/>
            <person name="Davidson V.L."/>
            <person name="Eiglmeier K."/>
            <person name="Emrich S."/>
            <person name="George P."/>
            <person name="Kennedy R.C."/>
            <person name="Mane S.P."/>
            <person name="Maslen G."/>
            <person name="Oringanje C."/>
            <person name="Qi Y."/>
            <person name="Settlage R."/>
            <person name="Tojo M."/>
            <person name="Tubio J.M."/>
            <person name="Unger M.F."/>
            <person name="Wang B."/>
            <person name="Vernick K.D."/>
            <person name="Ribeiro J.M."/>
            <person name="James A.A."/>
            <person name="Michel K."/>
            <person name="Riehle M.A."/>
            <person name="Luckhart S."/>
            <person name="Sharakhov I.V."/>
            <person name="Tu Z."/>
        </authorList>
    </citation>
    <scope>NUCLEOTIDE SEQUENCE [LARGE SCALE GENOMIC DNA]</scope>
    <source>
        <strain evidence="4">Indian</strain>
    </source>
</reference>
<feature type="signal peptide" evidence="2">
    <location>
        <begin position="1"/>
        <end position="25"/>
    </location>
</feature>
<dbReference type="OMA" id="HREVQHR"/>
<feature type="compositionally biased region" description="Low complexity" evidence="1">
    <location>
        <begin position="115"/>
        <end position="142"/>
    </location>
</feature>
<sequence length="252" mass="26448">MGTYWSGRSVTLWLLLVATVVRIDSLPITSLLDDDSDYDDSFENDYDLVFDQRQNGTANVRVSVDGVMVALPAPDMSPSATLAGATLLDLFASQLSAAGEGGEDDSSEETYGTISGSASSSAASATGASSTTSTTVAPTTSTTTATVVASDPLLASDFPYQGLSANLPASLLGQGLSFFFNPKRGEIPFRLNTAPESTNPAIPILITKLDKAPAARDPEANGSNEDSREIAASQETPKQQHAGKKKRKHKRK</sequence>
<evidence type="ECO:0000256" key="1">
    <source>
        <dbReference type="SAM" id="MobiDB-lite"/>
    </source>
</evidence>
<feature type="chain" id="PRO_5043354831" evidence="2">
    <location>
        <begin position="26"/>
        <end position="252"/>
    </location>
</feature>
<reference evidence="3" key="2">
    <citation type="submission" date="2020-05" db="UniProtKB">
        <authorList>
            <consortium name="EnsemblMetazoa"/>
        </authorList>
    </citation>
    <scope>IDENTIFICATION</scope>
    <source>
        <strain evidence="3">Indian</strain>
    </source>
</reference>
<dbReference type="VEuPathDB" id="VectorBase:ASTE009623"/>
<name>A0A182Y936_ANOST</name>
<feature type="compositionally biased region" description="Basic and acidic residues" evidence="1">
    <location>
        <begin position="210"/>
        <end position="229"/>
    </location>
</feature>
<feature type="compositionally biased region" description="Basic residues" evidence="1">
    <location>
        <begin position="241"/>
        <end position="252"/>
    </location>
</feature>
<dbReference type="EnsemblMetazoa" id="ASTEI04972-RA">
    <property type="protein sequence ID" value="ASTEI04972-PA"/>
    <property type="gene ID" value="ASTEI04972"/>
</dbReference>
<proteinExistence type="predicted"/>
<evidence type="ECO:0000313" key="3">
    <source>
        <dbReference type="EnsemblMetazoa" id="ASTEI04972-PA"/>
    </source>
</evidence>
<protein>
    <submittedName>
        <fullName evidence="3">Uncharacterized protein</fullName>
    </submittedName>
</protein>
<dbReference type="Proteomes" id="UP000076408">
    <property type="component" value="Unassembled WGS sequence"/>
</dbReference>
<dbReference type="VEuPathDB" id="VectorBase:ASTEI04972"/>
<organism evidence="3 4">
    <name type="scientific">Anopheles stephensi</name>
    <name type="common">Indo-Pakistan malaria mosquito</name>
    <dbReference type="NCBI Taxonomy" id="30069"/>
    <lineage>
        <taxon>Eukaryota</taxon>
        <taxon>Metazoa</taxon>
        <taxon>Ecdysozoa</taxon>
        <taxon>Arthropoda</taxon>
        <taxon>Hexapoda</taxon>
        <taxon>Insecta</taxon>
        <taxon>Pterygota</taxon>
        <taxon>Neoptera</taxon>
        <taxon>Endopterygota</taxon>
        <taxon>Diptera</taxon>
        <taxon>Nematocera</taxon>
        <taxon>Culicoidea</taxon>
        <taxon>Culicidae</taxon>
        <taxon>Anophelinae</taxon>
        <taxon>Anopheles</taxon>
    </lineage>
</organism>
<evidence type="ECO:0000313" key="4">
    <source>
        <dbReference type="Proteomes" id="UP000076408"/>
    </source>
</evidence>
<evidence type="ECO:0000256" key="2">
    <source>
        <dbReference type="SAM" id="SignalP"/>
    </source>
</evidence>
<accession>A0A182Y936</accession>
<feature type="region of interest" description="Disordered" evidence="1">
    <location>
        <begin position="98"/>
        <end position="142"/>
    </location>
</feature>
<dbReference type="VEuPathDB" id="VectorBase:ASTEI20_036917"/>